<gene>
    <name evidence="2" type="ORF">BOTBODRAFT_170856</name>
</gene>
<keyword evidence="3" id="KW-1185">Reference proteome</keyword>
<accession>A0A067MT20</accession>
<dbReference type="InParanoid" id="A0A067MT20"/>
<evidence type="ECO:0000313" key="3">
    <source>
        <dbReference type="Proteomes" id="UP000027195"/>
    </source>
</evidence>
<dbReference type="EMBL" id="KL198020">
    <property type="protein sequence ID" value="KDQ18868.1"/>
    <property type="molecule type" value="Genomic_DNA"/>
</dbReference>
<sequence length="379" mass="41625">MSDSDDESTAIGHDAQELVESINSAPQLFPVCLTTYSTLHPFTMASRRLKVIRRSGTIEKYASALFKSTLWVTVHYALCHAFTEETTNVGLDSSAFVSSWAVGLDSTGAKPLNFARVDPIRLLKLAAKTSGIYTELKKRGATKLNLELPKSGKRYHLGHCVDGEPVADGQNPMPPPILVPVPRARVTSDPIAFCVMVTVEEGPMIQDSNKTDISRSSTLHDLQSPRVNEIREGKKRRIELTTSDDEALVQIPARKQSRVEPRESQNPIPSQSSAQENVPSSRRSLRLRRRVTPSPPPAEASSPPPSLPTSHPSPSPPPRPPLYVAEHGYVIKVLGIKIAKPFPERSSATLNKAVALFSNLNTWKTQKGRPAYLTRSEYA</sequence>
<dbReference type="AlphaFoldDB" id="A0A067MT20"/>
<reference evidence="3" key="1">
    <citation type="journal article" date="2014" name="Proc. Natl. Acad. Sci. U.S.A.">
        <title>Extensive sampling of basidiomycete genomes demonstrates inadequacy of the white-rot/brown-rot paradigm for wood decay fungi.</title>
        <authorList>
            <person name="Riley R."/>
            <person name="Salamov A.A."/>
            <person name="Brown D.W."/>
            <person name="Nagy L.G."/>
            <person name="Floudas D."/>
            <person name="Held B.W."/>
            <person name="Levasseur A."/>
            <person name="Lombard V."/>
            <person name="Morin E."/>
            <person name="Otillar R."/>
            <person name="Lindquist E.A."/>
            <person name="Sun H."/>
            <person name="LaButti K.M."/>
            <person name="Schmutz J."/>
            <person name="Jabbour D."/>
            <person name="Luo H."/>
            <person name="Baker S.E."/>
            <person name="Pisabarro A.G."/>
            <person name="Walton J.D."/>
            <person name="Blanchette R.A."/>
            <person name="Henrissat B."/>
            <person name="Martin F."/>
            <person name="Cullen D."/>
            <person name="Hibbett D.S."/>
            <person name="Grigoriev I.V."/>
        </authorList>
    </citation>
    <scope>NUCLEOTIDE SEQUENCE [LARGE SCALE GENOMIC DNA]</scope>
    <source>
        <strain evidence="3">FD-172 SS1</strain>
    </source>
</reference>
<dbReference type="Proteomes" id="UP000027195">
    <property type="component" value="Unassembled WGS sequence"/>
</dbReference>
<evidence type="ECO:0000256" key="1">
    <source>
        <dbReference type="SAM" id="MobiDB-lite"/>
    </source>
</evidence>
<protein>
    <submittedName>
        <fullName evidence="2">Uncharacterized protein</fullName>
    </submittedName>
</protein>
<feature type="region of interest" description="Disordered" evidence="1">
    <location>
        <begin position="206"/>
        <end position="321"/>
    </location>
</feature>
<organism evidence="2 3">
    <name type="scientific">Botryobasidium botryosum (strain FD-172 SS1)</name>
    <dbReference type="NCBI Taxonomy" id="930990"/>
    <lineage>
        <taxon>Eukaryota</taxon>
        <taxon>Fungi</taxon>
        <taxon>Dikarya</taxon>
        <taxon>Basidiomycota</taxon>
        <taxon>Agaricomycotina</taxon>
        <taxon>Agaricomycetes</taxon>
        <taxon>Cantharellales</taxon>
        <taxon>Botryobasidiaceae</taxon>
        <taxon>Botryobasidium</taxon>
    </lineage>
</organism>
<feature type="compositionally biased region" description="Polar residues" evidence="1">
    <location>
        <begin position="264"/>
        <end position="277"/>
    </location>
</feature>
<feature type="compositionally biased region" description="Pro residues" evidence="1">
    <location>
        <begin position="293"/>
        <end position="321"/>
    </location>
</feature>
<dbReference type="HOGENOM" id="CLU_729564_0_0_1"/>
<proteinExistence type="predicted"/>
<name>A0A067MT20_BOTB1</name>
<evidence type="ECO:0000313" key="2">
    <source>
        <dbReference type="EMBL" id="KDQ18868.1"/>
    </source>
</evidence>